<feature type="chain" id="PRO_5020821316" evidence="1">
    <location>
        <begin position="25"/>
        <end position="240"/>
    </location>
</feature>
<protein>
    <submittedName>
        <fullName evidence="2">Uncharacterized protein</fullName>
    </submittedName>
</protein>
<keyword evidence="1" id="KW-0732">Signal</keyword>
<feature type="signal peptide" evidence="1">
    <location>
        <begin position="1"/>
        <end position="24"/>
    </location>
</feature>
<dbReference type="EMBL" id="SJST01000003">
    <property type="protein sequence ID" value="TCD14460.1"/>
    <property type="molecule type" value="Genomic_DNA"/>
</dbReference>
<dbReference type="RefSeq" id="WP_131568506.1">
    <property type="nucleotide sequence ID" value="NZ_JAINFK010000002.1"/>
</dbReference>
<dbReference type="AlphaFoldDB" id="A0A4R0PB41"/>
<keyword evidence="3" id="KW-1185">Reference proteome</keyword>
<dbReference type="Proteomes" id="UP000291301">
    <property type="component" value="Unassembled WGS sequence"/>
</dbReference>
<evidence type="ECO:0000256" key="1">
    <source>
        <dbReference type="SAM" id="SignalP"/>
    </source>
</evidence>
<evidence type="ECO:0000313" key="2">
    <source>
        <dbReference type="EMBL" id="TCD14460.1"/>
    </source>
</evidence>
<comment type="caution">
    <text evidence="2">The sequence shown here is derived from an EMBL/GenBank/DDBJ whole genome shotgun (WGS) entry which is preliminary data.</text>
</comment>
<accession>A0A4R0PB41</accession>
<reference evidence="2 3" key="1">
    <citation type="journal article" date="2015" name="Antonie Van Leeuwenhoek">
        <title>Oricola cellulosilytica gen. nov., sp. nov., a cellulose-degrading bacterium of the family Phyllobacteriaceae isolated from surface seashore water, and emended descriptions of Mesorhizobium loti and Phyllobacterium myrsinacearum.</title>
        <authorList>
            <person name="Hameed A."/>
            <person name="Shahina M."/>
            <person name="Lai W.A."/>
            <person name="Lin S.Y."/>
            <person name="Young L.S."/>
            <person name="Liu Y.C."/>
            <person name="Hsu Y.H."/>
            <person name="Young C.C."/>
        </authorList>
    </citation>
    <scope>NUCLEOTIDE SEQUENCE [LARGE SCALE GENOMIC DNA]</scope>
    <source>
        <strain evidence="2 3">KCTC 52183</strain>
    </source>
</reference>
<evidence type="ECO:0000313" key="3">
    <source>
        <dbReference type="Proteomes" id="UP000291301"/>
    </source>
</evidence>
<sequence length="240" mass="26753">MCASLRLLTSVFLLTLTNAPQAEAEVHSSPSCLQWKADSGLLGSIGIKLGDNIEVLNFRYERRKSDFQRAYDGATVDLYKSVGVTGTPPGVLFETIRCTNGDRIVIGIRSGTVTVGNTPNIKNWRRLAIEELRSVTKSNVHITSDDISINLIYLKAAMDARCSGFPSHALYLIRGCRKQFKDDNYCSIASQNRPWSDPMSNPWLNPEVTLEVISLWYAYADRNQLADAELLLRSMDMEAS</sequence>
<gene>
    <name evidence="2" type="ORF">E0D97_10395</name>
</gene>
<organism evidence="2 3">
    <name type="scientific">Oricola cellulosilytica</name>
    <dbReference type="NCBI Taxonomy" id="1429082"/>
    <lineage>
        <taxon>Bacteria</taxon>
        <taxon>Pseudomonadati</taxon>
        <taxon>Pseudomonadota</taxon>
        <taxon>Alphaproteobacteria</taxon>
        <taxon>Hyphomicrobiales</taxon>
        <taxon>Ahrensiaceae</taxon>
        <taxon>Oricola</taxon>
    </lineage>
</organism>
<proteinExistence type="predicted"/>
<name>A0A4R0PB41_9HYPH</name>